<sequence>MAKIIEKIILFGIIAFYFIFIKKVKSIIVNGLAFAPLAQTELYSYIANEFNEYSERNNLNITFNINLFTSNNSTANTDDFYSVTDSFFKKKSQKYDIYFYNNVYTPSFESYLLDLNKLLPENHINMYKNIEEYKYSYNNKLVGMPFFINYSVMYNNVQLLEKYGRQIPNTWNELLETGIYILEKEKKNNDEIIIYNGAFVDDEIGMGSIYEFFYSYRDDINAKTVDLTSKNTLDALIMMKKLKNELSSDHIYSNLDIIVQTLIDGNGLFIKTSLMDIPVNKSYKITTIPGNKKGISGTITGGYNVGLNGYIKEEKIEPSREVLMYITSKDVQKKIITDRHRFSGISSLYNEKEVCDKVNICEIYKKLQFVERPLTLTNNYSGYSGIFRYYIYKYLYGDDDMNPAEILKKIDDLTKYYYISPKLKDSNIGIFIFIIYGILSFIIIFSSIFLFIDKFDSYFSFLSKDFWILSLIGYVLILYISYLDLGKVTILKCYLKLLFQYLSFTFIFIPIFCRLISNYPEVNKFSEWINNHQYIFVVTFIIIDLLISGLISNSFSINNIINHDSKNFQTCKINGIFSNILIIATALFKLMIILFSLFLIFLEWFLKITYNDVRLCTAAYYISILLIILLTIFDNINIRNYNVYFTIRELTIIIFVITNYILLYGIRIMIIMNNNKNNKDYYIEKTTQSSIEEISSSLKRFSTTSEISSVNNSSSSSSKDSYPLLIKLLNYHYRNEIISTKYKNKLPVIGNKIRNNGVQSSVNYRSNNMIYNKRTYSSVDYNEKILLSKNYKNENQIKDNKLNDRMATAIECDIPKPKNILIEKNKDISETNNSLSNVDFYITESKDALLPNKKITFESKHSILDNNGDISESRNILLKHNDIPESIDISIIDNNNNNNKSKNNIEKINTLMKNQKDITDN</sequence>
<gene>
    <name evidence="2" type="ORF">BCR32DRAFT_290937</name>
</gene>
<dbReference type="Gene3D" id="3.40.190.10">
    <property type="entry name" value="Periplasmic binding protein-like II"/>
    <property type="match status" value="1"/>
</dbReference>
<feature type="transmembrane region" description="Helical" evidence="1">
    <location>
        <begin position="533"/>
        <end position="555"/>
    </location>
</feature>
<feature type="transmembrane region" description="Helical" evidence="1">
    <location>
        <begin position="428"/>
        <end position="451"/>
    </location>
</feature>
<evidence type="ECO:0000256" key="1">
    <source>
        <dbReference type="SAM" id="Phobius"/>
    </source>
</evidence>
<protein>
    <submittedName>
        <fullName evidence="2">Periplasmic binding protein-like II</fullName>
    </submittedName>
</protein>
<feature type="transmembrane region" description="Helical" evidence="1">
    <location>
        <begin position="576"/>
        <end position="606"/>
    </location>
</feature>
<feature type="transmembrane region" description="Helical" evidence="1">
    <location>
        <begin position="650"/>
        <end position="670"/>
    </location>
</feature>
<dbReference type="SUPFAM" id="SSF53850">
    <property type="entry name" value="Periplasmic binding protein-like II"/>
    <property type="match status" value="1"/>
</dbReference>
<evidence type="ECO:0000313" key="2">
    <source>
        <dbReference type="EMBL" id="ORX85081.1"/>
    </source>
</evidence>
<keyword evidence="1" id="KW-0812">Transmembrane</keyword>
<feature type="transmembrane region" description="Helical" evidence="1">
    <location>
        <begin position="618"/>
        <end position="638"/>
    </location>
</feature>
<dbReference type="OrthoDB" id="2157358at2759"/>
<feature type="transmembrane region" description="Helical" evidence="1">
    <location>
        <begin position="466"/>
        <end position="485"/>
    </location>
</feature>
<evidence type="ECO:0000313" key="3">
    <source>
        <dbReference type="Proteomes" id="UP000193944"/>
    </source>
</evidence>
<accession>A0A1Y1XH43</accession>
<keyword evidence="3" id="KW-1185">Reference proteome</keyword>
<comment type="caution">
    <text evidence="2">The sequence shown here is derived from an EMBL/GenBank/DDBJ whole genome shotgun (WGS) entry which is preliminary data.</text>
</comment>
<feature type="transmembrane region" description="Helical" evidence="1">
    <location>
        <begin position="497"/>
        <end position="517"/>
    </location>
</feature>
<dbReference type="Proteomes" id="UP000193944">
    <property type="component" value="Unassembled WGS sequence"/>
</dbReference>
<keyword evidence="1" id="KW-1133">Transmembrane helix</keyword>
<name>A0A1Y1XH43_9FUNG</name>
<keyword evidence="1" id="KW-0472">Membrane</keyword>
<dbReference type="AlphaFoldDB" id="A0A1Y1XH43"/>
<organism evidence="2 3">
    <name type="scientific">Anaeromyces robustus</name>
    <dbReference type="NCBI Taxonomy" id="1754192"/>
    <lineage>
        <taxon>Eukaryota</taxon>
        <taxon>Fungi</taxon>
        <taxon>Fungi incertae sedis</taxon>
        <taxon>Chytridiomycota</taxon>
        <taxon>Chytridiomycota incertae sedis</taxon>
        <taxon>Neocallimastigomycetes</taxon>
        <taxon>Neocallimastigales</taxon>
        <taxon>Neocallimastigaceae</taxon>
        <taxon>Anaeromyces</taxon>
    </lineage>
</organism>
<proteinExistence type="predicted"/>
<reference evidence="2 3" key="2">
    <citation type="submission" date="2016-08" db="EMBL/GenBank/DDBJ databases">
        <title>Pervasive Adenine N6-methylation of Active Genes in Fungi.</title>
        <authorList>
            <consortium name="DOE Joint Genome Institute"/>
            <person name="Mondo S.J."/>
            <person name="Dannebaum R.O."/>
            <person name="Kuo R.C."/>
            <person name="Labutti K."/>
            <person name="Haridas S."/>
            <person name="Kuo A."/>
            <person name="Salamov A."/>
            <person name="Ahrendt S.R."/>
            <person name="Lipzen A."/>
            <person name="Sullivan W."/>
            <person name="Andreopoulos W.B."/>
            <person name="Clum A."/>
            <person name="Lindquist E."/>
            <person name="Daum C."/>
            <person name="Ramamoorthy G.K."/>
            <person name="Gryganskyi A."/>
            <person name="Culley D."/>
            <person name="Magnuson J.K."/>
            <person name="James T.Y."/>
            <person name="O'Malley M.A."/>
            <person name="Stajich J.E."/>
            <person name="Spatafora J.W."/>
            <person name="Visel A."/>
            <person name="Grigoriev I.V."/>
        </authorList>
    </citation>
    <scope>NUCLEOTIDE SEQUENCE [LARGE SCALE GENOMIC DNA]</scope>
    <source>
        <strain evidence="2 3">S4</strain>
    </source>
</reference>
<dbReference type="EMBL" id="MCFG01000041">
    <property type="protein sequence ID" value="ORX85081.1"/>
    <property type="molecule type" value="Genomic_DNA"/>
</dbReference>
<reference evidence="2 3" key="1">
    <citation type="submission" date="2016-08" db="EMBL/GenBank/DDBJ databases">
        <title>A Parts List for Fungal Cellulosomes Revealed by Comparative Genomics.</title>
        <authorList>
            <consortium name="DOE Joint Genome Institute"/>
            <person name="Haitjema C.H."/>
            <person name="Gilmore S.P."/>
            <person name="Henske J.K."/>
            <person name="Solomon K.V."/>
            <person name="De Groot R."/>
            <person name="Kuo A."/>
            <person name="Mondo S.J."/>
            <person name="Salamov A.A."/>
            <person name="Labutti K."/>
            <person name="Zhao Z."/>
            <person name="Chiniquy J."/>
            <person name="Barry K."/>
            <person name="Brewer H.M."/>
            <person name="Purvine S.O."/>
            <person name="Wright A.T."/>
            <person name="Boxma B."/>
            <person name="Van Alen T."/>
            <person name="Hackstein J.H."/>
            <person name="Baker S.E."/>
            <person name="Grigoriev I.V."/>
            <person name="O'Malley M.A."/>
        </authorList>
    </citation>
    <scope>NUCLEOTIDE SEQUENCE [LARGE SCALE GENOMIC DNA]</scope>
    <source>
        <strain evidence="2 3">S4</strain>
    </source>
</reference>